<sequence>MNHTLLNNLFKTCKESSLYGRYITLDNLTPLITKLPSRFKSEIIGQSVLGKDIYTITLGTGPKKVLLWSQMHGNESTTTKAAFDMLNSFIEDDLSSILETCTIKLIPMLNPDGSEVYTRLNANQVDLNRDAQELTQPESRVLLDCYNAFKPDFCFNLHGQRTLFSAGETNNVATLSFLSPSADSDRSLTVARKKAMSIINAINTTLQSDLPDQIGRYDDGFNINCVGDAFQFLETPTVLFEAGHYKDDYNREEVRRFIYKSLLVGLDCIANTVVSGDDYIDYFSIPENGKLFYDIIIKNAQFDDGIKDVGVNYQERLVDKELMFVPQIVFIGDLSDFYGHKVLNANNSRIFTASNQVVFEGYENDFVNIDNVKLSLNL</sequence>
<dbReference type="AlphaFoldDB" id="A0A1I3RB00"/>
<gene>
    <name evidence="9" type="ORF">SAMN05443431_107229</name>
</gene>
<keyword evidence="10" id="KW-1185">Reference proteome</keyword>
<comment type="similarity">
    <text evidence="2 7">Belongs to the peptidase M14 family.</text>
</comment>
<dbReference type="GO" id="GO:0006508">
    <property type="term" value="P:proteolysis"/>
    <property type="evidence" value="ECO:0007669"/>
    <property type="project" value="UniProtKB-KW"/>
</dbReference>
<evidence type="ECO:0000256" key="2">
    <source>
        <dbReference type="ARBA" id="ARBA00005988"/>
    </source>
</evidence>
<keyword evidence="6" id="KW-0482">Metalloprotease</keyword>
<organism evidence="9 10">
    <name type="scientific">Olleya namhaensis</name>
    <dbReference type="NCBI Taxonomy" id="1144750"/>
    <lineage>
        <taxon>Bacteria</taxon>
        <taxon>Pseudomonadati</taxon>
        <taxon>Bacteroidota</taxon>
        <taxon>Flavobacteriia</taxon>
        <taxon>Flavobacteriales</taxon>
        <taxon>Flavobacteriaceae</taxon>
    </lineage>
</organism>
<dbReference type="Pfam" id="PF00246">
    <property type="entry name" value="Peptidase_M14"/>
    <property type="match status" value="1"/>
</dbReference>
<name>A0A1I3RB00_9FLAO</name>
<comment type="caution">
    <text evidence="7">Lacks conserved residue(s) required for the propagation of feature annotation.</text>
</comment>
<dbReference type="SUPFAM" id="SSF53187">
    <property type="entry name" value="Zn-dependent exopeptidases"/>
    <property type="match status" value="1"/>
</dbReference>
<dbReference type="STRING" id="1144750.SAMN05443431_107229"/>
<dbReference type="RefSeq" id="WP_090841101.1">
    <property type="nucleotide sequence ID" value="NZ_FORM01000007.1"/>
</dbReference>
<keyword evidence="4" id="KW-0378">Hydrolase</keyword>
<dbReference type="EMBL" id="FORM01000007">
    <property type="protein sequence ID" value="SFJ43834.1"/>
    <property type="molecule type" value="Genomic_DNA"/>
</dbReference>
<dbReference type="GO" id="GO:0008270">
    <property type="term" value="F:zinc ion binding"/>
    <property type="evidence" value="ECO:0007669"/>
    <property type="project" value="InterPro"/>
</dbReference>
<protein>
    <submittedName>
        <fullName evidence="9">Zinc carboxypeptidase</fullName>
    </submittedName>
</protein>
<dbReference type="Proteomes" id="UP000199559">
    <property type="component" value="Unassembled WGS sequence"/>
</dbReference>
<evidence type="ECO:0000256" key="1">
    <source>
        <dbReference type="ARBA" id="ARBA00001947"/>
    </source>
</evidence>
<evidence type="ECO:0000256" key="7">
    <source>
        <dbReference type="PROSITE-ProRule" id="PRU01379"/>
    </source>
</evidence>
<evidence type="ECO:0000256" key="3">
    <source>
        <dbReference type="ARBA" id="ARBA00022670"/>
    </source>
</evidence>
<dbReference type="GO" id="GO:0004181">
    <property type="term" value="F:metallocarboxypeptidase activity"/>
    <property type="evidence" value="ECO:0007669"/>
    <property type="project" value="InterPro"/>
</dbReference>
<keyword evidence="9" id="KW-0121">Carboxypeptidase</keyword>
<evidence type="ECO:0000313" key="10">
    <source>
        <dbReference type="Proteomes" id="UP000199559"/>
    </source>
</evidence>
<dbReference type="Gene3D" id="3.40.630.10">
    <property type="entry name" value="Zn peptidases"/>
    <property type="match status" value="1"/>
</dbReference>
<evidence type="ECO:0000313" key="9">
    <source>
        <dbReference type="EMBL" id="SFJ43834.1"/>
    </source>
</evidence>
<reference evidence="10" key="1">
    <citation type="submission" date="2016-10" db="EMBL/GenBank/DDBJ databases">
        <authorList>
            <person name="Varghese N."/>
            <person name="Submissions S."/>
        </authorList>
    </citation>
    <scope>NUCLEOTIDE SEQUENCE [LARGE SCALE GENOMIC DNA]</scope>
    <source>
        <strain evidence="10">DSM 28881</strain>
    </source>
</reference>
<evidence type="ECO:0000259" key="8">
    <source>
        <dbReference type="PROSITE" id="PS52035"/>
    </source>
</evidence>
<evidence type="ECO:0000256" key="4">
    <source>
        <dbReference type="ARBA" id="ARBA00022801"/>
    </source>
</evidence>
<comment type="cofactor">
    <cofactor evidence="1">
        <name>Zn(2+)</name>
        <dbReference type="ChEBI" id="CHEBI:29105"/>
    </cofactor>
</comment>
<evidence type="ECO:0000256" key="5">
    <source>
        <dbReference type="ARBA" id="ARBA00022833"/>
    </source>
</evidence>
<dbReference type="GO" id="GO:0005615">
    <property type="term" value="C:extracellular space"/>
    <property type="evidence" value="ECO:0007669"/>
    <property type="project" value="TreeGrafter"/>
</dbReference>
<dbReference type="PANTHER" id="PTHR11705">
    <property type="entry name" value="PROTEASE FAMILY M14 CARBOXYPEPTIDASE A,B"/>
    <property type="match status" value="1"/>
</dbReference>
<dbReference type="PROSITE" id="PS52035">
    <property type="entry name" value="PEPTIDASE_M14"/>
    <property type="match status" value="1"/>
</dbReference>
<keyword evidence="5" id="KW-0862">Zinc</keyword>
<dbReference type="PANTHER" id="PTHR11705:SF143">
    <property type="entry name" value="SLL0236 PROTEIN"/>
    <property type="match status" value="1"/>
</dbReference>
<keyword evidence="3" id="KW-0645">Protease</keyword>
<feature type="domain" description="Peptidase M14" evidence="8">
    <location>
        <begin position="18"/>
        <end position="250"/>
    </location>
</feature>
<dbReference type="InterPro" id="IPR000834">
    <property type="entry name" value="Peptidase_M14"/>
</dbReference>
<proteinExistence type="inferred from homology"/>
<evidence type="ECO:0000256" key="6">
    <source>
        <dbReference type="ARBA" id="ARBA00023049"/>
    </source>
</evidence>
<accession>A0A1I3RB00</accession>